<dbReference type="InterPro" id="IPR002645">
    <property type="entry name" value="STAS_dom"/>
</dbReference>
<sequence>MSAITAEKIGEILVVGFTDTKILDSQRIEQIGDELQKVIAQATDKKLLCSFRGVSFMSSPMVTKLLQLHKACKGAGVTLKFSDISPNMMEVFRITNLNKMFDIQTDEAAAVKSFNKKGWFG</sequence>
<gene>
    <name evidence="2" type="ORF">SV7mr_27940</name>
</gene>
<evidence type="ECO:0000313" key="3">
    <source>
        <dbReference type="Proteomes" id="UP000315003"/>
    </source>
</evidence>
<keyword evidence="3" id="KW-1185">Reference proteome</keyword>
<reference evidence="2 3" key="1">
    <citation type="submission" date="2019-02" db="EMBL/GenBank/DDBJ databases">
        <title>Deep-cultivation of Planctomycetes and their phenomic and genomic characterization uncovers novel biology.</title>
        <authorList>
            <person name="Wiegand S."/>
            <person name="Jogler M."/>
            <person name="Boedeker C."/>
            <person name="Pinto D."/>
            <person name="Vollmers J."/>
            <person name="Rivas-Marin E."/>
            <person name="Kohn T."/>
            <person name="Peeters S.H."/>
            <person name="Heuer A."/>
            <person name="Rast P."/>
            <person name="Oberbeckmann S."/>
            <person name="Bunk B."/>
            <person name="Jeske O."/>
            <person name="Meyerdierks A."/>
            <person name="Storesund J.E."/>
            <person name="Kallscheuer N."/>
            <person name="Luecker S."/>
            <person name="Lage O.M."/>
            <person name="Pohl T."/>
            <person name="Merkel B.J."/>
            <person name="Hornburger P."/>
            <person name="Mueller R.-W."/>
            <person name="Bruemmer F."/>
            <person name="Labrenz M."/>
            <person name="Spormann A.M."/>
            <person name="Op den Camp H."/>
            <person name="Overmann J."/>
            <person name="Amann R."/>
            <person name="Jetten M.S.M."/>
            <person name="Mascher T."/>
            <person name="Medema M.H."/>
            <person name="Devos D.P."/>
            <person name="Kaster A.-K."/>
            <person name="Ovreas L."/>
            <person name="Rohde M."/>
            <person name="Galperin M.Y."/>
            <person name="Jogler C."/>
        </authorList>
    </citation>
    <scope>NUCLEOTIDE SEQUENCE [LARGE SCALE GENOMIC DNA]</scope>
    <source>
        <strain evidence="2 3">SV_7m_r</strain>
    </source>
</reference>
<dbReference type="InterPro" id="IPR036513">
    <property type="entry name" value="STAS_dom_sf"/>
</dbReference>
<dbReference type="PANTHER" id="PTHR33495:SF2">
    <property type="entry name" value="ANTI-SIGMA FACTOR ANTAGONIST TM_1081-RELATED"/>
    <property type="match status" value="1"/>
</dbReference>
<evidence type="ECO:0000313" key="2">
    <source>
        <dbReference type="EMBL" id="QDT60274.1"/>
    </source>
</evidence>
<proteinExistence type="predicted"/>
<dbReference type="Pfam" id="PF01740">
    <property type="entry name" value="STAS"/>
    <property type="match status" value="1"/>
</dbReference>
<dbReference type="RefSeq" id="WP_145272721.1">
    <property type="nucleotide sequence ID" value="NZ_CP036272.1"/>
</dbReference>
<dbReference type="PROSITE" id="PS50801">
    <property type="entry name" value="STAS"/>
    <property type="match status" value="1"/>
</dbReference>
<name>A0A517SVW0_9BACT</name>
<accession>A0A517SVW0</accession>
<dbReference type="PANTHER" id="PTHR33495">
    <property type="entry name" value="ANTI-SIGMA FACTOR ANTAGONIST TM_1081-RELATED-RELATED"/>
    <property type="match status" value="1"/>
</dbReference>
<feature type="domain" description="STAS" evidence="1">
    <location>
        <begin position="23"/>
        <end position="114"/>
    </location>
</feature>
<dbReference type="OrthoDB" id="287590at2"/>
<dbReference type="SUPFAM" id="SSF52091">
    <property type="entry name" value="SpoIIaa-like"/>
    <property type="match status" value="1"/>
</dbReference>
<dbReference type="GO" id="GO:0043856">
    <property type="term" value="F:anti-sigma factor antagonist activity"/>
    <property type="evidence" value="ECO:0007669"/>
    <property type="project" value="TreeGrafter"/>
</dbReference>
<organism evidence="2 3">
    <name type="scientific">Stieleria bergensis</name>
    <dbReference type="NCBI Taxonomy" id="2528025"/>
    <lineage>
        <taxon>Bacteria</taxon>
        <taxon>Pseudomonadati</taxon>
        <taxon>Planctomycetota</taxon>
        <taxon>Planctomycetia</taxon>
        <taxon>Pirellulales</taxon>
        <taxon>Pirellulaceae</taxon>
        <taxon>Stieleria</taxon>
    </lineage>
</organism>
<dbReference type="Proteomes" id="UP000315003">
    <property type="component" value="Chromosome"/>
</dbReference>
<dbReference type="Gene3D" id="3.30.750.24">
    <property type="entry name" value="STAS domain"/>
    <property type="match status" value="1"/>
</dbReference>
<protein>
    <recommendedName>
        <fullName evidence="1">STAS domain-containing protein</fullName>
    </recommendedName>
</protein>
<evidence type="ECO:0000259" key="1">
    <source>
        <dbReference type="PROSITE" id="PS50801"/>
    </source>
</evidence>
<dbReference type="CDD" id="cd07043">
    <property type="entry name" value="STAS_anti-anti-sigma_factors"/>
    <property type="match status" value="1"/>
</dbReference>
<dbReference type="AlphaFoldDB" id="A0A517SVW0"/>
<dbReference type="EMBL" id="CP036272">
    <property type="protein sequence ID" value="QDT60274.1"/>
    <property type="molecule type" value="Genomic_DNA"/>
</dbReference>